<evidence type="ECO:0000259" key="2">
    <source>
        <dbReference type="PROSITE" id="PS51832"/>
    </source>
</evidence>
<dbReference type="SMART" id="SM00471">
    <property type="entry name" value="HDc"/>
    <property type="match status" value="2"/>
</dbReference>
<name>A0ABY1NVX1_9BACT</name>
<accession>A0ABY1NVX1</accession>
<dbReference type="NCBIfam" id="TIGR00277">
    <property type="entry name" value="HDIG"/>
    <property type="match status" value="1"/>
</dbReference>
<dbReference type="SUPFAM" id="SSF109604">
    <property type="entry name" value="HD-domain/PDEase-like"/>
    <property type="match status" value="2"/>
</dbReference>
<feature type="domain" description="HD" evidence="1">
    <location>
        <begin position="244"/>
        <end position="366"/>
    </location>
</feature>
<proteinExistence type="predicted"/>
<dbReference type="Gene3D" id="1.10.3210.10">
    <property type="entry name" value="Hypothetical protein af1432"/>
    <property type="match status" value="2"/>
</dbReference>
<dbReference type="CDD" id="cd00077">
    <property type="entry name" value="HDc"/>
    <property type="match status" value="2"/>
</dbReference>
<dbReference type="PANTHER" id="PTHR43155:SF1">
    <property type="entry name" value="3'3'-CGAMP-SPECIFIC PHOSPHODIESTERASE 1"/>
    <property type="match status" value="1"/>
</dbReference>
<keyword evidence="4" id="KW-1185">Reference proteome</keyword>
<reference evidence="3 4" key="1">
    <citation type="submission" date="2017-05" db="EMBL/GenBank/DDBJ databases">
        <authorList>
            <person name="Varghese N."/>
            <person name="Submissions S."/>
        </authorList>
    </citation>
    <scope>NUCLEOTIDE SEQUENCE [LARGE SCALE GENOMIC DNA]</scope>
    <source>
        <strain evidence="3 4">DSM 15522</strain>
    </source>
</reference>
<dbReference type="Proteomes" id="UP001157911">
    <property type="component" value="Unassembled WGS sequence"/>
</dbReference>
<dbReference type="Pfam" id="PF01966">
    <property type="entry name" value="HD"/>
    <property type="match status" value="1"/>
</dbReference>
<dbReference type="InterPro" id="IPR003607">
    <property type="entry name" value="HD/PDEase_dom"/>
</dbReference>
<dbReference type="RefSeq" id="WP_283401094.1">
    <property type="nucleotide sequence ID" value="NZ_FXUB01000006.1"/>
</dbReference>
<comment type="caution">
    <text evidence="3">The sequence shown here is derived from an EMBL/GenBank/DDBJ whole genome shotgun (WGS) entry which is preliminary data.</text>
</comment>
<dbReference type="Pfam" id="PF13487">
    <property type="entry name" value="HD_5"/>
    <property type="match status" value="1"/>
</dbReference>
<sequence>MELFVDITNLLVTVSSLSSILNSSIQKHNLRVSFLAFSIANKISYSVEFLRNVAVAGLLHDIGILFFNSREQAELLLKESGLSKESEKIIHLHAYVGYELLRHYPLFSKVARIIKHHHRTFNEYVEAKGKIPLSSQLILLADRIDVYMSNRIESGVSISKAVESLKKKISAGRGSILHPRLVDIFLNHLADKEALWFELYAEPSYLEENISKLLSSLNFRLSQREFLKVINLFGYIIDFKSEFTATHSSGVAQTAVQLASMFSFSQSELKKMRIAGLLHDIGKIVIPSEVLEKPDRLTEEEFDLMKSHVFHTYKLLLRFVSDSNILEWASYHHEKLNGKGYPFKLRANQIPMGSRILAVADVFTALTEERPYKKGMTVREVLNILKKMAENRELDYRVVNVLEEKVDIINRGRQIAQEKARKFYEKLKEKALQFS</sequence>
<dbReference type="InterPro" id="IPR006674">
    <property type="entry name" value="HD_domain"/>
</dbReference>
<protein>
    <submittedName>
        <fullName evidence="3">HDIG domain-containing protein</fullName>
    </submittedName>
</protein>
<organism evidence="3 4">
    <name type="scientific">Desulfurobacterium pacificum</name>
    <dbReference type="NCBI Taxonomy" id="240166"/>
    <lineage>
        <taxon>Bacteria</taxon>
        <taxon>Pseudomonadati</taxon>
        <taxon>Aquificota</taxon>
        <taxon>Aquificia</taxon>
        <taxon>Desulfurobacteriales</taxon>
        <taxon>Desulfurobacteriaceae</taxon>
        <taxon>Desulfurobacterium</taxon>
    </lineage>
</organism>
<dbReference type="PROSITE" id="PS51831">
    <property type="entry name" value="HD"/>
    <property type="match status" value="1"/>
</dbReference>
<evidence type="ECO:0000259" key="1">
    <source>
        <dbReference type="PROSITE" id="PS51831"/>
    </source>
</evidence>
<dbReference type="InterPro" id="IPR006675">
    <property type="entry name" value="HDIG_dom"/>
</dbReference>
<feature type="domain" description="HD-GYP" evidence="2">
    <location>
        <begin position="222"/>
        <end position="418"/>
    </location>
</feature>
<gene>
    <name evidence="3" type="ORF">SAMN06265339_1658</name>
</gene>
<dbReference type="InterPro" id="IPR037522">
    <property type="entry name" value="HD_GYP_dom"/>
</dbReference>
<evidence type="ECO:0000313" key="4">
    <source>
        <dbReference type="Proteomes" id="UP001157911"/>
    </source>
</evidence>
<dbReference type="EMBL" id="FXUB01000006">
    <property type="protein sequence ID" value="SMP19023.1"/>
    <property type="molecule type" value="Genomic_DNA"/>
</dbReference>
<dbReference type="PROSITE" id="PS51832">
    <property type="entry name" value="HD_GYP"/>
    <property type="match status" value="1"/>
</dbReference>
<dbReference type="PANTHER" id="PTHR43155">
    <property type="entry name" value="CYCLIC DI-GMP PHOSPHODIESTERASE PA4108-RELATED"/>
    <property type="match status" value="1"/>
</dbReference>
<evidence type="ECO:0000313" key="3">
    <source>
        <dbReference type="EMBL" id="SMP19023.1"/>
    </source>
</evidence>